<proteinExistence type="predicted"/>
<evidence type="ECO:0008006" key="4">
    <source>
        <dbReference type="Google" id="ProtNLM"/>
    </source>
</evidence>
<dbReference type="PROSITE" id="PS51257">
    <property type="entry name" value="PROKAR_LIPOPROTEIN"/>
    <property type="match status" value="1"/>
</dbReference>
<evidence type="ECO:0000313" key="2">
    <source>
        <dbReference type="EMBL" id="GGH32289.1"/>
    </source>
</evidence>
<gene>
    <name evidence="2" type="ORF">GCM10007423_21720</name>
</gene>
<keyword evidence="3" id="KW-1185">Reference proteome</keyword>
<evidence type="ECO:0000313" key="3">
    <source>
        <dbReference type="Proteomes" id="UP000600214"/>
    </source>
</evidence>
<reference evidence="3" key="1">
    <citation type="journal article" date="2019" name="Int. J. Syst. Evol. Microbiol.">
        <title>The Global Catalogue of Microorganisms (GCM) 10K type strain sequencing project: providing services to taxonomists for standard genome sequencing and annotation.</title>
        <authorList>
            <consortium name="The Broad Institute Genomics Platform"/>
            <consortium name="The Broad Institute Genome Sequencing Center for Infectious Disease"/>
            <person name="Wu L."/>
            <person name="Ma J."/>
        </authorList>
    </citation>
    <scope>NUCLEOTIDE SEQUENCE [LARGE SCALE GENOMIC DNA]</scope>
    <source>
        <strain evidence="3">CGMCC 1.15288</strain>
    </source>
</reference>
<dbReference type="Proteomes" id="UP000600214">
    <property type="component" value="Unassembled WGS sequence"/>
</dbReference>
<keyword evidence="1" id="KW-0732">Signal</keyword>
<sequence>MKKIRLVGTGMLLLSLLSFVACDHNNQNVKPDPGSELNGDYERIMKSRADSRGVPFEIPNIVLTGNTLAIDVKGGCSADDFKTIWNGEILESYPQQINLVVANESNNDGCDPKGSYTLQVDLKKLIGDSFNPTDFVVRVSNGSKVADKVVDEKGSVSNL</sequence>
<organism evidence="2 3">
    <name type="scientific">Dyadobacter endophyticus</name>
    <dbReference type="NCBI Taxonomy" id="1749036"/>
    <lineage>
        <taxon>Bacteria</taxon>
        <taxon>Pseudomonadati</taxon>
        <taxon>Bacteroidota</taxon>
        <taxon>Cytophagia</taxon>
        <taxon>Cytophagales</taxon>
        <taxon>Spirosomataceae</taxon>
        <taxon>Dyadobacter</taxon>
    </lineage>
</organism>
<feature type="signal peptide" evidence="1">
    <location>
        <begin position="1"/>
        <end position="21"/>
    </location>
</feature>
<comment type="caution">
    <text evidence="2">The sequence shown here is derived from an EMBL/GenBank/DDBJ whole genome shotgun (WGS) entry which is preliminary data.</text>
</comment>
<protein>
    <recommendedName>
        <fullName evidence="4">Lipoprotein</fullName>
    </recommendedName>
</protein>
<dbReference type="EMBL" id="BMIA01000001">
    <property type="protein sequence ID" value="GGH32289.1"/>
    <property type="molecule type" value="Genomic_DNA"/>
</dbReference>
<evidence type="ECO:0000256" key="1">
    <source>
        <dbReference type="SAM" id="SignalP"/>
    </source>
</evidence>
<name>A0ABQ1YQ61_9BACT</name>
<accession>A0ABQ1YQ61</accession>
<dbReference type="RefSeq" id="WP_188931560.1">
    <property type="nucleotide sequence ID" value="NZ_BMIA01000001.1"/>
</dbReference>
<feature type="chain" id="PRO_5046100982" description="Lipoprotein" evidence="1">
    <location>
        <begin position="22"/>
        <end position="159"/>
    </location>
</feature>